<organism evidence="1 2">
    <name type="scientific">Cetraspora pellucida</name>
    <dbReference type="NCBI Taxonomy" id="1433469"/>
    <lineage>
        <taxon>Eukaryota</taxon>
        <taxon>Fungi</taxon>
        <taxon>Fungi incertae sedis</taxon>
        <taxon>Mucoromycota</taxon>
        <taxon>Glomeromycotina</taxon>
        <taxon>Glomeromycetes</taxon>
        <taxon>Diversisporales</taxon>
        <taxon>Gigasporaceae</taxon>
        <taxon>Cetraspora</taxon>
    </lineage>
</organism>
<dbReference type="EMBL" id="CAJVQA010005493">
    <property type="protein sequence ID" value="CAG8621710.1"/>
    <property type="molecule type" value="Genomic_DNA"/>
</dbReference>
<sequence length="55" mass="6450">MFIAVSEPKRLKEAIVNISGNSNKYYNGNWKEDEVFIIENNNQYQPYNNSSNYSN</sequence>
<dbReference type="Proteomes" id="UP000789759">
    <property type="component" value="Unassembled WGS sequence"/>
</dbReference>
<evidence type="ECO:0000313" key="1">
    <source>
        <dbReference type="EMBL" id="CAG8621710.1"/>
    </source>
</evidence>
<reference evidence="1" key="1">
    <citation type="submission" date="2021-06" db="EMBL/GenBank/DDBJ databases">
        <authorList>
            <person name="Kallberg Y."/>
            <person name="Tangrot J."/>
            <person name="Rosling A."/>
        </authorList>
    </citation>
    <scope>NUCLEOTIDE SEQUENCE</scope>
    <source>
        <strain evidence="1">FL966</strain>
    </source>
</reference>
<name>A0A9N9CZT1_9GLOM</name>
<protein>
    <submittedName>
        <fullName evidence="1">20172_t:CDS:1</fullName>
    </submittedName>
</protein>
<comment type="caution">
    <text evidence="1">The sequence shown here is derived from an EMBL/GenBank/DDBJ whole genome shotgun (WGS) entry which is preliminary data.</text>
</comment>
<evidence type="ECO:0000313" key="2">
    <source>
        <dbReference type="Proteomes" id="UP000789759"/>
    </source>
</evidence>
<accession>A0A9N9CZT1</accession>
<dbReference type="AlphaFoldDB" id="A0A9N9CZT1"/>
<gene>
    <name evidence="1" type="ORF">CPELLU_LOCUS7955</name>
</gene>
<keyword evidence="2" id="KW-1185">Reference proteome</keyword>
<proteinExistence type="predicted"/>